<dbReference type="RefSeq" id="WP_379906155.1">
    <property type="nucleotide sequence ID" value="NZ_JBHRTR010000048.1"/>
</dbReference>
<gene>
    <name evidence="2" type="ORF">ACFOGJ_25990</name>
</gene>
<feature type="transmembrane region" description="Helical" evidence="1">
    <location>
        <begin position="232"/>
        <end position="256"/>
    </location>
</feature>
<feature type="transmembrane region" description="Helical" evidence="1">
    <location>
        <begin position="201"/>
        <end position="220"/>
    </location>
</feature>
<evidence type="ECO:0000313" key="3">
    <source>
        <dbReference type="Proteomes" id="UP001595528"/>
    </source>
</evidence>
<keyword evidence="1" id="KW-0472">Membrane</keyword>
<feature type="transmembrane region" description="Helical" evidence="1">
    <location>
        <begin position="268"/>
        <end position="289"/>
    </location>
</feature>
<name>A0ABV7L7X2_9PROT</name>
<feature type="transmembrane region" description="Helical" evidence="1">
    <location>
        <begin position="301"/>
        <end position="323"/>
    </location>
</feature>
<proteinExistence type="predicted"/>
<dbReference type="EMBL" id="JBHRTR010000048">
    <property type="protein sequence ID" value="MFC3230725.1"/>
    <property type="molecule type" value="Genomic_DNA"/>
</dbReference>
<feature type="transmembrane region" description="Helical" evidence="1">
    <location>
        <begin position="26"/>
        <end position="45"/>
    </location>
</feature>
<keyword evidence="1" id="KW-1133">Transmembrane helix</keyword>
<feature type="transmembrane region" description="Helical" evidence="1">
    <location>
        <begin position="161"/>
        <end position="189"/>
    </location>
</feature>
<reference evidence="3" key="1">
    <citation type="journal article" date="2019" name="Int. J. Syst. Evol. Microbiol.">
        <title>The Global Catalogue of Microorganisms (GCM) 10K type strain sequencing project: providing services to taxonomists for standard genome sequencing and annotation.</title>
        <authorList>
            <consortium name="The Broad Institute Genomics Platform"/>
            <consortium name="The Broad Institute Genome Sequencing Center for Infectious Disease"/>
            <person name="Wu L."/>
            <person name="Ma J."/>
        </authorList>
    </citation>
    <scope>NUCLEOTIDE SEQUENCE [LARGE SCALE GENOMIC DNA]</scope>
    <source>
        <strain evidence="3">KCTC 42964</strain>
    </source>
</reference>
<sequence>MTLSPPSLRARLPGLAGDLLRRFPECVAMALFATLLALAAIHEAIPETWEPAALAAGIWCAATGPFLAGLRLLAEGRGWGSARHAAAGLAGAVLLALWAWNDLGLDFSAWLAAFRFLLPAAALLWALVLAPGLAPGSVAGPAAEPVDSAAARFWHGTRRALGAFAAAAVIVLVLAAGLNGALLGFVSLLDLPVSELVFADLWVVAGLLLLPCGWLALLSPPGAVGTTAMPPVLAFAIDLVLVPLALIYLAILYVYLALAVVSWELPEGLTAGLVAAYAAAGTAVWLVAAAPGHDGGRHVRLFRRLFFPALLPPLALLAAALQIRVADYGVTEPRYLIGLLALWLLGAALAQFIPIPAAWRRSADARPGRGRLAAVPAFLCLLLLLASFGPWSASAVSQASQMSRLQAALTDAGLLRDGAPAAPAPPPGFGARQALSGMLDYLASTGRLAKVNRWLPAESRLPPDADRESAARALGFAYVQPHMTAEQPRHVSMWGTVLRPLPVAGFDTMLPFDLAAPGHELLLLDGRRHRLFATAEPPGLELADSDGRSVSFPLSALMAELERSARSGDSPYIAEGADRGLSARLVLRHLSGTIGPEGPALRQVEGFVMIAPAPVPAD</sequence>
<dbReference type="Proteomes" id="UP001595528">
    <property type="component" value="Unassembled WGS sequence"/>
</dbReference>
<dbReference type="Pfam" id="PF13687">
    <property type="entry name" value="DUF4153"/>
    <property type="match status" value="1"/>
</dbReference>
<evidence type="ECO:0000256" key="1">
    <source>
        <dbReference type="SAM" id="Phobius"/>
    </source>
</evidence>
<feature type="transmembrane region" description="Helical" evidence="1">
    <location>
        <begin position="335"/>
        <end position="359"/>
    </location>
</feature>
<feature type="transmembrane region" description="Helical" evidence="1">
    <location>
        <begin position="51"/>
        <end position="73"/>
    </location>
</feature>
<accession>A0ABV7L7X2</accession>
<dbReference type="InterPro" id="IPR025291">
    <property type="entry name" value="DUF4153"/>
</dbReference>
<evidence type="ECO:0000313" key="2">
    <source>
        <dbReference type="EMBL" id="MFC3230725.1"/>
    </source>
</evidence>
<feature type="transmembrane region" description="Helical" evidence="1">
    <location>
        <begin position="371"/>
        <end position="393"/>
    </location>
</feature>
<feature type="transmembrane region" description="Helical" evidence="1">
    <location>
        <begin position="85"/>
        <end position="101"/>
    </location>
</feature>
<keyword evidence="1" id="KW-0812">Transmembrane</keyword>
<comment type="caution">
    <text evidence="2">The sequence shown here is derived from an EMBL/GenBank/DDBJ whole genome shotgun (WGS) entry which is preliminary data.</text>
</comment>
<protein>
    <submittedName>
        <fullName evidence="2">DUF4153 domain-containing protein</fullName>
    </submittedName>
</protein>
<keyword evidence="3" id="KW-1185">Reference proteome</keyword>
<organism evidence="2 3">
    <name type="scientific">Marinibaculum pumilum</name>
    <dbReference type="NCBI Taxonomy" id="1766165"/>
    <lineage>
        <taxon>Bacteria</taxon>
        <taxon>Pseudomonadati</taxon>
        <taxon>Pseudomonadota</taxon>
        <taxon>Alphaproteobacteria</taxon>
        <taxon>Rhodospirillales</taxon>
        <taxon>Rhodospirillaceae</taxon>
        <taxon>Marinibaculum</taxon>
    </lineage>
</organism>